<organism evidence="4 5">
    <name type="scientific">Calocera viscosa (strain TUFC12733)</name>
    <dbReference type="NCBI Taxonomy" id="1330018"/>
    <lineage>
        <taxon>Eukaryota</taxon>
        <taxon>Fungi</taxon>
        <taxon>Dikarya</taxon>
        <taxon>Basidiomycota</taxon>
        <taxon>Agaricomycotina</taxon>
        <taxon>Dacrymycetes</taxon>
        <taxon>Dacrymycetales</taxon>
        <taxon>Dacrymycetaceae</taxon>
        <taxon>Calocera</taxon>
    </lineage>
</organism>
<dbReference type="Pfam" id="PF05368">
    <property type="entry name" value="NmrA"/>
    <property type="match status" value="1"/>
</dbReference>
<dbReference type="InterPro" id="IPR036291">
    <property type="entry name" value="NAD(P)-bd_dom_sf"/>
</dbReference>
<evidence type="ECO:0000256" key="2">
    <source>
        <dbReference type="ARBA" id="ARBA00022857"/>
    </source>
</evidence>
<dbReference type="PANTHER" id="PTHR42748:SF7">
    <property type="entry name" value="NMRA LIKE REDOX SENSOR 1-RELATED"/>
    <property type="match status" value="1"/>
</dbReference>
<comment type="similarity">
    <text evidence="1">Belongs to the NmrA-type oxidoreductase family.</text>
</comment>
<dbReference type="AlphaFoldDB" id="A0A167HFB7"/>
<protein>
    <submittedName>
        <fullName evidence="4">NAD(P)-binding protein</fullName>
    </submittedName>
</protein>
<dbReference type="CDD" id="cd05251">
    <property type="entry name" value="NmrA_like_SDR_a"/>
    <property type="match status" value="1"/>
</dbReference>
<evidence type="ECO:0000313" key="4">
    <source>
        <dbReference type="EMBL" id="KZO91569.1"/>
    </source>
</evidence>
<proteinExistence type="inferred from homology"/>
<name>A0A167HFB7_CALVF</name>
<sequence>MSRMPVVLVTGATGAQGGAVLTELLKGNKVTVRAMTRDTSSPAAQTLASGGVQVVKGDMEDGASLRKALSGCDRAFLVTTWTGPKGAVGEAELGIQFVDSAKAAGVQHVVFTSVCNANTPEGADVPHFASKRRIEERLISSGIPSWTFVRPVAFMDSMVPIEGGMQRALLLAMLRAGVGNTPIKLIAVKDIGWFAARALESPEEWNGKELDIAGDDLNLAQVQEVYRKVQGRKMWSAWMPSGVIGLMPKELSSMLRFFKEHGFDADISAVRKTHPGLMDLEMYLRDKVKGKSS</sequence>
<evidence type="ECO:0000313" key="5">
    <source>
        <dbReference type="Proteomes" id="UP000076738"/>
    </source>
</evidence>
<accession>A0A167HFB7</accession>
<feature type="domain" description="NmrA-like" evidence="3">
    <location>
        <begin position="6"/>
        <end position="271"/>
    </location>
</feature>
<dbReference type="EMBL" id="KV417321">
    <property type="protein sequence ID" value="KZO91569.1"/>
    <property type="molecule type" value="Genomic_DNA"/>
</dbReference>
<dbReference type="OrthoDB" id="9997102at2759"/>
<dbReference type="Gene3D" id="3.40.50.720">
    <property type="entry name" value="NAD(P)-binding Rossmann-like Domain"/>
    <property type="match status" value="1"/>
</dbReference>
<evidence type="ECO:0000256" key="1">
    <source>
        <dbReference type="ARBA" id="ARBA00006328"/>
    </source>
</evidence>
<reference evidence="4 5" key="1">
    <citation type="journal article" date="2016" name="Mol. Biol. Evol.">
        <title>Comparative Genomics of Early-Diverging Mushroom-Forming Fungi Provides Insights into the Origins of Lignocellulose Decay Capabilities.</title>
        <authorList>
            <person name="Nagy L.G."/>
            <person name="Riley R."/>
            <person name="Tritt A."/>
            <person name="Adam C."/>
            <person name="Daum C."/>
            <person name="Floudas D."/>
            <person name="Sun H."/>
            <person name="Yadav J.S."/>
            <person name="Pangilinan J."/>
            <person name="Larsson K.H."/>
            <person name="Matsuura K."/>
            <person name="Barry K."/>
            <person name="Labutti K."/>
            <person name="Kuo R."/>
            <person name="Ohm R.A."/>
            <person name="Bhattacharya S.S."/>
            <person name="Shirouzu T."/>
            <person name="Yoshinaga Y."/>
            <person name="Martin F.M."/>
            <person name="Grigoriev I.V."/>
            <person name="Hibbett D.S."/>
        </authorList>
    </citation>
    <scope>NUCLEOTIDE SEQUENCE [LARGE SCALE GENOMIC DNA]</scope>
    <source>
        <strain evidence="4 5">TUFC12733</strain>
    </source>
</reference>
<dbReference type="InterPro" id="IPR051164">
    <property type="entry name" value="NmrA-like_oxidored"/>
</dbReference>
<dbReference type="SUPFAM" id="SSF51735">
    <property type="entry name" value="NAD(P)-binding Rossmann-fold domains"/>
    <property type="match status" value="1"/>
</dbReference>
<dbReference type="Proteomes" id="UP000076738">
    <property type="component" value="Unassembled WGS sequence"/>
</dbReference>
<dbReference type="PANTHER" id="PTHR42748">
    <property type="entry name" value="NITROGEN METABOLITE REPRESSION PROTEIN NMRA FAMILY MEMBER"/>
    <property type="match status" value="1"/>
</dbReference>
<dbReference type="STRING" id="1330018.A0A167HFB7"/>
<keyword evidence="5" id="KW-1185">Reference proteome</keyword>
<gene>
    <name evidence="4" type="ORF">CALVIDRAFT_521466</name>
</gene>
<keyword evidence="2" id="KW-0521">NADP</keyword>
<dbReference type="GO" id="GO:0005634">
    <property type="term" value="C:nucleus"/>
    <property type="evidence" value="ECO:0007669"/>
    <property type="project" value="TreeGrafter"/>
</dbReference>
<evidence type="ECO:0000259" key="3">
    <source>
        <dbReference type="Pfam" id="PF05368"/>
    </source>
</evidence>
<dbReference type="InterPro" id="IPR008030">
    <property type="entry name" value="NmrA-like"/>
</dbReference>
<dbReference type="Gene3D" id="3.90.25.10">
    <property type="entry name" value="UDP-galactose 4-epimerase, domain 1"/>
    <property type="match status" value="1"/>
</dbReference>